<feature type="region of interest" description="Disordered" evidence="1">
    <location>
        <begin position="179"/>
        <end position="198"/>
    </location>
</feature>
<dbReference type="Proteomes" id="UP000054321">
    <property type="component" value="Unassembled WGS sequence"/>
</dbReference>
<reference evidence="2 3" key="1">
    <citation type="submission" date="2014-04" db="EMBL/GenBank/DDBJ databases">
        <authorList>
            <consortium name="DOE Joint Genome Institute"/>
            <person name="Kuo A."/>
            <person name="Martino E."/>
            <person name="Perotto S."/>
            <person name="Kohler A."/>
            <person name="Nagy L.G."/>
            <person name="Floudas D."/>
            <person name="Copeland A."/>
            <person name="Barry K.W."/>
            <person name="Cichocki N."/>
            <person name="Veneault-Fourrey C."/>
            <person name="LaButti K."/>
            <person name="Lindquist E.A."/>
            <person name="Lipzen A."/>
            <person name="Lundell T."/>
            <person name="Morin E."/>
            <person name="Murat C."/>
            <person name="Sun H."/>
            <person name="Tunlid A."/>
            <person name="Henrissat B."/>
            <person name="Grigoriev I.V."/>
            <person name="Hibbett D.S."/>
            <person name="Martin F."/>
            <person name="Nordberg H.P."/>
            <person name="Cantor M.N."/>
            <person name="Hua S.X."/>
        </authorList>
    </citation>
    <scope>NUCLEOTIDE SEQUENCE [LARGE SCALE GENOMIC DNA]</scope>
    <source>
        <strain evidence="2 3">Zn</strain>
    </source>
</reference>
<gene>
    <name evidence="2" type="ORF">OIDMADRAFT_147196</name>
</gene>
<name>A0A0C3H5E6_OIDMZ</name>
<evidence type="ECO:0000256" key="1">
    <source>
        <dbReference type="SAM" id="MobiDB-lite"/>
    </source>
</evidence>
<feature type="compositionally biased region" description="Low complexity" evidence="1">
    <location>
        <begin position="65"/>
        <end position="78"/>
    </location>
</feature>
<feature type="compositionally biased region" description="Basic and acidic residues" evidence="1">
    <location>
        <begin position="187"/>
        <end position="198"/>
    </location>
</feature>
<accession>A0A0C3H5E6</accession>
<evidence type="ECO:0000313" key="3">
    <source>
        <dbReference type="Proteomes" id="UP000054321"/>
    </source>
</evidence>
<dbReference type="AlphaFoldDB" id="A0A0C3H5E6"/>
<protein>
    <submittedName>
        <fullName evidence="2">Uncharacterized protein</fullName>
    </submittedName>
</protein>
<organism evidence="2 3">
    <name type="scientific">Oidiodendron maius (strain Zn)</name>
    <dbReference type="NCBI Taxonomy" id="913774"/>
    <lineage>
        <taxon>Eukaryota</taxon>
        <taxon>Fungi</taxon>
        <taxon>Dikarya</taxon>
        <taxon>Ascomycota</taxon>
        <taxon>Pezizomycotina</taxon>
        <taxon>Leotiomycetes</taxon>
        <taxon>Leotiomycetes incertae sedis</taxon>
        <taxon>Myxotrichaceae</taxon>
        <taxon>Oidiodendron</taxon>
    </lineage>
</organism>
<dbReference type="STRING" id="913774.A0A0C3H5E6"/>
<reference evidence="3" key="2">
    <citation type="submission" date="2015-01" db="EMBL/GenBank/DDBJ databases">
        <title>Evolutionary Origins and Diversification of the Mycorrhizal Mutualists.</title>
        <authorList>
            <consortium name="DOE Joint Genome Institute"/>
            <consortium name="Mycorrhizal Genomics Consortium"/>
            <person name="Kohler A."/>
            <person name="Kuo A."/>
            <person name="Nagy L.G."/>
            <person name="Floudas D."/>
            <person name="Copeland A."/>
            <person name="Barry K.W."/>
            <person name="Cichocki N."/>
            <person name="Veneault-Fourrey C."/>
            <person name="LaButti K."/>
            <person name="Lindquist E.A."/>
            <person name="Lipzen A."/>
            <person name="Lundell T."/>
            <person name="Morin E."/>
            <person name="Murat C."/>
            <person name="Riley R."/>
            <person name="Ohm R."/>
            <person name="Sun H."/>
            <person name="Tunlid A."/>
            <person name="Henrissat B."/>
            <person name="Grigoriev I.V."/>
            <person name="Hibbett D.S."/>
            <person name="Martin F."/>
        </authorList>
    </citation>
    <scope>NUCLEOTIDE SEQUENCE [LARGE SCALE GENOMIC DNA]</scope>
    <source>
        <strain evidence="3">Zn</strain>
    </source>
</reference>
<keyword evidence="3" id="KW-1185">Reference proteome</keyword>
<feature type="compositionally biased region" description="Basic residues" evidence="1">
    <location>
        <begin position="23"/>
        <end position="32"/>
    </location>
</feature>
<dbReference type="HOGENOM" id="CLU_698491_0_0_1"/>
<dbReference type="EMBL" id="KN832881">
    <property type="protein sequence ID" value="KIM97651.1"/>
    <property type="molecule type" value="Genomic_DNA"/>
</dbReference>
<dbReference type="OrthoDB" id="4653208at2759"/>
<dbReference type="InParanoid" id="A0A0C3H5E6"/>
<feature type="region of interest" description="Disordered" evidence="1">
    <location>
        <begin position="1"/>
        <end position="80"/>
    </location>
</feature>
<evidence type="ECO:0000313" key="2">
    <source>
        <dbReference type="EMBL" id="KIM97651.1"/>
    </source>
</evidence>
<sequence>MESVVETDGGGGSTLTPTTINTPRKRKRHSKHCHDLYSVQTRSSGPPKSHHDPHYHQHPLLPSATQTTNTFTPPTMSTEKPSQVLNLPIYKVLQQITNQVRNEAPELRITMKPWARDTDTTWTSLLAEVIEALKPSDKKTMIFPEQRKLEDRPEAFREQLFPPGADLTKTSATGGLPIRTSFPAHIDLPERTPRTPEAQERLRKRAKEEMMTFGHLDPFVITNTATMYDGVIPLISGSLRLGGIDAPKLTGQELYAAGSEIKLDRTDMMWDTGSYGCIITRDILPRGFAEYLDTPENDPYRDETGAVVQVDGYVALTNTGFKFQEVIFRVVPPSRVPNSRSGVILGQRGFIDRMVHTATPRAILQRRGEEIGDDEWGVITISEYVDMDDVLHDPE</sequence>
<proteinExistence type="predicted"/>